<gene>
    <name evidence="2" type="ORF">Aam_015_014</name>
</gene>
<proteinExistence type="predicted"/>
<sequence>MVTLGNPKIMVFYVALLPRIIDLNRVTLSGWSILVGALFMILAGADMGWNFIAVRVWRLLKNRKAMRLANRSSAGMMEGAAVAIAAK</sequence>
<evidence type="ECO:0000256" key="1">
    <source>
        <dbReference type="SAM" id="Phobius"/>
    </source>
</evidence>
<protein>
    <submittedName>
        <fullName evidence="2">Amino acid efflux protein</fullName>
    </submittedName>
</protein>
<dbReference type="STRING" id="1120923.SAMN02746095_03022"/>
<feature type="transmembrane region" description="Helical" evidence="1">
    <location>
        <begin position="33"/>
        <end position="57"/>
    </location>
</feature>
<dbReference type="EMBL" id="BANC01000015">
    <property type="protein sequence ID" value="GAN79004.1"/>
    <property type="molecule type" value="Genomic_DNA"/>
</dbReference>
<accession>A0A0D6PDR3</accession>
<reference evidence="2 3" key="1">
    <citation type="submission" date="2012-11" db="EMBL/GenBank/DDBJ databases">
        <title>Whole genome sequence of Acidocella aminolytica 101 = DSM 11237.</title>
        <authorList>
            <person name="Azuma Y."/>
            <person name="Higashiura N."/>
            <person name="Hirakawa H."/>
            <person name="Matsushita K."/>
        </authorList>
    </citation>
    <scope>NUCLEOTIDE SEQUENCE [LARGE SCALE GENOMIC DNA]</scope>
    <source>
        <strain evidence="3">101 / DSM 11237</strain>
    </source>
</reference>
<comment type="caution">
    <text evidence="2">The sequence shown here is derived from an EMBL/GenBank/DDBJ whole genome shotgun (WGS) entry which is preliminary data.</text>
</comment>
<keyword evidence="1" id="KW-0472">Membrane</keyword>
<dbReference type="RefSeq" id="WP_199444648.1">
    <property type="nucleotide sequence ID" value="NZ_BANC01000015.1"/>
</dbReference>
<keyword evidence="1" id="KW-1133">Transmembrane helix</keyword>
<keyword evidence="1" id="KW-0812">Transmembrane</keyword>
<evidence type="ECO:0000313" key="2">
    <source>
        <dbReference type="EMBL" id="GAN79004.1"/>
    </source>
</evidence>
<organism evidence="2 3">
    <name type="scientific">Acidocella aminolytica 101 = DSM 11237</name>
    <dbReference type="NCBI Taxonomy" id="1120923"/>
    <lineage>
        <taxon>Bacteria</taxon>
        <taxon>Pseudomonadati</taxon>
        <taxon>Pseudomonadota</taxon>
        <taxon>Alphaproteobacteria</taxon>
        <taxon>Acetobacterales</taxon>
        <taxon>Acidocellaceae</taxon>
        <taxon>Acidocella</taxon>
    </lineage>
</organism>
<dbReference type="AlphaFoldDB" id="A0A0D6PDR3"/>
<name>A0A0D6PDR3_9PROT</name>
<dbReference type="Proteomes" id="UP000032668">
    <property type="component" value="Unassembled WGS sequence"/>
</dbReference>
<keyword evidence="3" id="KW-1185">Reference proteome</keyword>
<evidence type="ECO:0000313" key="3">
    <source>
        <dbReference type="Proteomes" id="UP000032668"/>
    </source>
</evidence>